<evidence type="ECO:0000256" key="1">
    <source>
        <dbReference type="ARBA" id="ARBA00022645"/>
    </source>
</evidence>
<dbReference type="InterPro" id="IPR036950">
    <property type="entry name" value="PBP_transglycosylase"/>
</dbReference>
<dbReference type="eggNOG" id="COG0744">
    <property type="taxonomic scope" value="Bacteria"/>
</dbReference>
<evidence type="ECO:0000256" key="7">
    <source>
        <dbReference type="ARBA" id="ARBA00049902"/>
    </source>
</evidence>
<name>A0A1H8A355_STRJI</name>
<keyword evidence="9" id="KW-0472">Membrane</keyword>
<keyword evidence="9" id="KW-0812">Transmembrane</keyword>
<dbReference type="InterPro" id="IPR050396">
    <property type="entry name" value="Glycosyltr_51/Transpeptidase"/>
</dbReference>
<feature type="domain" description="Glycosyl transferase family 51" evidence="10">
    <location>
        <begin position="118"/>
        <end position="287"/>
    </location>
</feature>
<feature type="compositionally biased region" description="Polar residues" evidence="8">
    <location>
        <begin position="362"/>
        <end position="374"/>
    </location>
</feature>
<evidence type="ECO:0000313" key="11">
    <source>
        <dbReference type="EMBL" id="SEM63977.1"/>
    </source>
</evidence>
<dbReference type="AlphaFoldDB" id="A0A1H8A355"/>
<keyword evidence="2" id="KW-0378">Hydrolase</keyword>
<evidence type="ECO:0000256" key="5">
    <source>
        <dbReference type="ARBA" id="ARBA00023268"/>
    </source>
</evidence>
<dbReference type="EMBL" id="FOAZ01000039">
    <property type="protein sequence ID" value="SEM63977.1"/>
    <property type="molecule type" value="Genomic_DNA"/>
</dbReference>
<dbReference type="GO" id="GO:0006508">
    <property type="term" value="P:proteolysis"/>
    <property type="evidence" value="ECO:0007669"/>
    <property type="project" value="UniProtKB-KW"/>
</dbReference>
<dbReference type="InterPro" id="IPR001264">
    <property type="entry name" value="Glyco_trans_51"/>
</dbReference>
<dbReference type="InterPro" id="IPR023346">
    <property type="entry name" value="Lysozyme-like_dom_sf"/>
</dbReference>
<keyword evidence="1" id="KW-0121">Carboxypeptidase</keyword>
<evidence type="ECO:0000256" key="6">
    <source>
        <dbReference type="ARBA" id="ARBA00034000"/>
    </source>
</evidence>
<feature type="region of interest" description="Disordered" evidence="8">
    <location>
        <begin position="1"/>
        <end position="50"/>
    </location>
</feature>
<dbReference type="Gene3D" id="3.40.710.10">
    <property type="entry name" value="DD-peptidase/beta-lactamase superfamily"/>
    <property type="match status" value="1"/>
</dbReference>
<dbReference type="InterPro" id="IPR012338">
    <property type="entry name" value="Beta-lactam/transpept-like"/>
</dbReference>
<evidence type="ECO:0000256" key="9">
    <source>
        <dbReference type="SAM" id="Phobius"/>
    </source>
</evidence>
<dbReference type="SUPFAM" id="SSF53955">
    <property type="entry name" value="Lysozyme-like"/>
    <property type="match status" value="1"/>
</dbReference>
<dbReference type="OrthoDB" id="9766909at2"/>
<organism evidence="11 12">
    <name type="scientific">Streptacidiphilus jiangxiensis</name>
    <dbReference type="NCBI Taxonomy" id="235985"/>
    <lineage>
        <taxon>Bacteria</taxon>
        <taxon>Bacillati</taxon>
        <taxon>Actinomycetota</taxon>
        <taxon>Actinomycetes</taxon>
        <taxon>Kitasatosporales</taxon>
        <taxon>Streptomycetaceae</taxon>
        <taxon>Streptacidiphilus</taxon>
    </lineage>
</organism>
<dbReference type="Gene3D" id="1.10.3810.10">
    <property type="entry name" value="Biosynthetic peptidoglycan transglycosylase-like"/>
    <property type="match status" value="1"/>
</dbReference>
<comment type="catalytic activity">
    <reaction evidence="7">
        <text>[GlcNAc-(1-&gt;4)-Mur2Ac(oyl-L-Ala-gamma-D-Glu-L-Lys-D-Ala-D-Ala)](n)-di-trans,octa-cis-undecaprenyl diphosphate + beta-D-GlcNAc-(1-&gt;4)-Mur2Ac(oyl-L-Ala-gamma-D-Glu-L-Lys-D-Ala-D-Ala)-di-trans,octa-cis-undecaprenyl diphosphate = [GlcNAc-(1-&gt;4)-Mur2Ac(oyl-L-Ala-gamma-D-Glu-L-Lys-D-Ala-D-Ala)](n+1)-di-trans,octa-cis-undecaprenyl diphosphate + di-trans,octa-cis-undecaprenyl diphosphate + H(+)</text>
        <dbReference type="Rhea" id="RHEA:23708"/>
        <dbReference type="Rhea" id="RHEA-COMP:9602"/>
        <dbReference type="Rhea" id="RHEA-COMP:9603"/>
        <dbReference type="ChEBI" id="CHEBI:15378"/>
        <dbReference type="ChEBI" id="CHEBI:58405"/>
        <dbReference type="ChEBI" id="CHEBI:60033"/>
        <dbReference type="ChEBI" id="CHEBI:78435"/>
        <dbReference type="EC" id="2.4.99.28"/>
    </reaction>
</comment>
<dbReference type="GO" id="GO:0030288">
    <property type="term" value="C:outer membrane-bounded periplasmic space"/>
    <property type="evidence" value="ECO:0007669"/>
    <property type="project" value="TreeGrafter"/>
</dbReference>
<evidence type="ECO:0000256" key="4">
    <source>
        <dbReference type="ARBA" id="ARBA00022679"/>
    </source>
</evidence>
<gene>
    <name evidence="11" type="ORF">SAMN05414137_13949</name>
</gene>
<dbReference type="GO" id="GO:0008955">
    <property type="term" value="F:peptidoglycan glycosyltransferase activity"/>
    <property type="evidence" value="ECO:0007669"/>
    <property type="project" value="UniProtKB-EC"/>
</dbReference>
<dbReference type="STRING" id="235985.SAMN05414137_13949"/>
<dbReference type="Pfam" id="PF00912">
    <property type="entry name" value="Transgly"/>
    <property type="match status" value="1"/>
</dbReference>
<evidence type="ECO:0000256" key="8">
    <source>
        <dbReference type="SAM" id="MobiDB-lite"/>
    </source>
</evidence>
<evidence type="ECO:0000256" key="2">
    <source>
        <dbReference type="ARBA" id="ARBA00022670"/>
    </source>
</evidence>
<dbReference type="PANTHER" id="PTHR32282">
    <property type="entry name" value="BINDING PROTEIN TRANSPEPTIDASE, PUTATIVE-RELATED"/>
    <property type="match status" value="1"/>
</dbReference>
<protein>
    <submittedName>
        <fullName evidence="11">Transglycosylase</fullName>
    </submittedName>
</protein>
<keyword evidence="4" id="KW-0808">Transferase</keyword>
<keyword evidence="12" id="KW-1185">Reference proteome</keyword>
<dbReference type="RefSeq" id="WP_082014886.1">
    <property type="nucleotide sequence ID" value="NZ_BBPN01000008.1"/>
</dbReference>
<evidence type="ECO:0000259" key="10">
    <source>
        <dbReference type="Pfam" id="PF00912"/>
    </source>
</evidence>
<keyword evidence="3" id="KW-0328">Glycosyltransferase</keyword>
<sequence>MSRLPALPLFRRVRKERPAPHDPAPHDPAPHDPAPHDSDPDAPGAPRRRVRGARPRRRWWWRWLRRLLGVVLVVAVGLGGLVVGAYAMVDIPPPHPEAVMQSTVFYDLHGAYIGRRGPVDRQEVPLARVPAFVQDAVIAAENRTFRTDTGINPSSIARAVLAAVTGGERQGGSTITQQYVKNALLTPQRSLSRKLREALIAIKLDQTRPKNEILQDYLNTVYFGRGAAGVQSAARNYFGVGVDQLTLEQGAALASIINLPSYYERVGSDPAVTATLQRRWSWVLDGMVADHALTAARRAEARFPAFRPYPPSPSDGQRQYLLDVASAEAAHRLGITQDELARGGYTVHTTFDLTLQDATTQAVRTDTPAQTGVTPQRAGRSRPTAQLHTAVAVVAPGSGAVRALYGGADYARQPFDDATDGAVETGTALTDLAHARLSGAGSLASAPTITPVQMAALYAALPAGDRYAAPYTVDTITRGGHILYSAQSHRPDRAGTSGAALHTGHAGLRTAWAVGDSSTHLALAVALFAQHATTGSKPATPATLRGLTATDPTALAARIATDILTSAPAQSR</sequence>
<reference evidence="12" key="1">
    <citation type="submission" date="2016-10" db="EMBL/GenBank/DDBJ databases">
        <authorList>
            <person name="Varghese N."/>
        </authorList>
    </citation>
    <scope>NUCLEOTIDE SEQUENCE [LARGE SCALE GENOMIC DNA]</scope>
    <source>
        <strain evidence="12">DSM 45096 / BCRC 16803 / CGMCC 4.1857 / CIP 109030 / JCM 12277 / KCTC 19219 / NBRC 100920 / 33214</strain>
    </source>
</reference>
<dbReference type="SUPFAM" id="SSF56601">
    <property type="entry name" value="beta-lactamase/transpeptidase-like"/>
    <property type="match status" value="1"/>
</dbReference>
<comment type="catalytic activity">
    <reaction evidence="6">
        <text>Preferential cleavage: (Ac)2-L-Lys-D-Ala-|-D-Ala. Also transpeptidation of peptidyl-alanyl moieties that are N-acyl substituents of D-alanine.</text>
        <dbReference type="EC" id="3.4.16.4"/>
    </reaction>
</comment>
<dbReference type="Proteomes" id="UP000183015">
    <property type="component" value="Unassembled WGS sequence"/>
</dbReference>
<keyword evidence="9" id="KW-1133">Transmembrane helix</keyword>
<dbReference type="GO" id="GO:0009252">
    <property type="term" value="P:peptidoglycan biosynthetic process"/>
    <property type="evidence" value="ECO:0007669"/>
    <property type="project" value="TreeGrafter"/>
</dbReference>
<evidence type="ECO:0000313" key="12">
    <source>
        <dbReference type="Proteomes" id="UP000183015"/>
    </source>
</evidence>
<dbReference type="GO" id="GO:0009002">
    <property type="term" value="F:serine-type D-Ala-D-Ala carboxypeptidase activity"/>
    <property type="evidence" value="ECO:0007669"/>
    <property type="project" value="UniProtKB-EC"/>
</dbReference>
<proteinExistence type="predicted"/>
<feature type="transmembrane region" description="Helical" evidence="9">
    <location>
        <begin position="67"/>
        <end position="89"/>
    </location>
</feature>
<evidence type="ECO:0000256" key="3">
    <source>
        <dbReference type="ARBA" id="ARBA00022676"/>
    </source>
</evidence>
<feature type="compositionally biased region" description="Basic and acidic residues" evidence="8">
    <location>
        <begin position="16"/>
        <end position="39"/>
    </location>
</feature>
<keyword evidence="5" id="KW-0511">Multifunctional enzyme</keyword>
<keyword evidence="2" id="KW-0645">Protease</keyword>
<dbReference type="PANTHER" id="PTHR32282:SF34">
    <property type="entry name" value="PENICILLIN-BINDING PROTEIN 1A"/>
    <property type="match status" value="1"/>
</dbReference>
<accession>A0A1H8A355</accession>
<feature type="region of interest" description="Disordered" evidence="8">
    <location>
        <begin position="362"/>
        <end position="384"/>
    </location>
</feature>